<dbReference type="InterPro" id="IPR018201">
    <property type="entry name" value="Ketoacyl_synth_AS"/>
</dbReference>
<dbReference type="InterPro" id="IPR057326">
    <property type="entry name" value="KR_dom"/>
</dbReference>
<dbReference type="Gene3D" id="3.10.129.10">
    <property type="entry name" value="Hotdog Thioesterase"/>
    <property type="match status" value="1"/>
</dbReference>
<dbReference type="Gene3D" id="3.40.366.10">
    <property type="entry name" value="Malonyl-Coenzyme A Acyl Carrier Protein, domain 2"/>
    <property type="match status" value="1"/>
</dbReference>
<dbReference type="InterPro" id="IPR001227">
    <property type="entry name" value="Ac_transferase_dom_sf"/>
</dbReference>
<dbReference type="PROSITE" id="PS52019">
    <property type="entry name" value="PKS_MFAS_DH"/>
    <property type="match status" value="1"/>
</dbReference>
<dbReference type="SUPFAM" id="SSF47336">
    <property type="entry name" value="ACP-like"/>
    <property type="match status" value="3"/>
</dbReference>
<dbReference type="InterPro" id="IPR020807">
    <property type="entry name" value="PKS_DH"/>
</dbReference>
<dbReference type="Pfam" id="PF21089">
    <property type="entry name" value="PKS_DH_N"/>
    <property type="match status" value="1"/>
</dbReference>
<feature type="region of interest" description="C-terminal hotdog fold" evidence="4">
    <location>
        <begin position="1080"/>
        <end position="1224"/>
    </location>
</feature>
<dbReference type="SUPFAM" id="SSF55048">
    <property type="entry name" value="Probable ACP-binding domain of malonyl-CoA ACP transacylase"/>
    <property type="match status" value="1"/>
</dbReference>
<dbReference type="InterPro" id="IPR006162">
    <property type="entry name" value="Ppantetheine_attach_site"/>
</dbReference>
<comment type="caution">
    <text evidence="4">Lacks conserved residue(s) required for the propagation of feature annotation.</text>
</comment>
<dbReference type="Gene3D" id="3.40.50.1820">
    <property type="entry name" value="alpha/beta hydrolase"/>
    <property type="match status" value="1"/>
</dbReference>
<reference evidence="8" key="1">
    <citation type="submission" date="2022-11" db="EMBL/GenBank/DDBJ databases">
        <authorList>
            <person name="Mo P."/>
        </authorList>
    </citation>
    <scope>NUCLEOTIDE SEQUENCE</scope>
    <source>
        <strain evidence="8">HUAS 11-8</strain>
    </source>
</reference>
<dbReference type="InterPro" id="IPR001031">
    <property type="entry name" value="Thioesterase"/>
</dbReference>
<feature type="domain" description="Ketosynthase family 3 (KS3)" evidence="6">
    <location>
        <begin position="94"/>
        <end position="510"/>
    </location>
</feature>
<dbReference type="InterPro" id="IPR016036">
    <property type="entry name" value="Malonyl_transacylase_ACP-bd"/>
</dbReference>
<dbReference type="InterPro" id="IPR029058">
    <property type="entry name" value="AB_hydrolase_fold"/>
</dbReference>
<dbReference type="SMART" id="SM00823">
    <property type="entry name" value="PKS_PP"/>
    <property type="match status" value="3"/>
</dbReference>
<protein>
    <submittedName>
        <fullName evidence="8">Beta-ketoacyl synthase N-terminal-like domain-containing protein</fullName>
    </submittedName>
</protein>
<dbReference type="Pfam" id="PF00975">
    <property type="entry name" value="Thioesterase"/>
    <property type="match status" value="1"/>
</dbReference>
<feature type="domain" description="Carrier" evidence="5">
    <location>
        <begin position="2"/>
        <end position="79"/>
    </location>
</feature>
<dbReference type="Pfam" id="PF00109">
    <property type="entry name" value="ketoacyl-synt"/>
    <property type="match status" value="1"/>
</dbReference>
<dbReference type="InterPro" id="IPR020806">
    <property type="entry name" value="PKS_PP-bd"/>
</dbReference>
<dbReference type="SMART" id="SM00826">
    <property type="entry name" value="PKS_DH"/>
    <property type="match status" value="1"/>
</dbReference>
<dbReference type="PANTHER" id="PTHR43775:SF37">
    <property type="entry name" value="SI:DKEY-61P9.11"/>
    <property type="match status" value="1"/>
</dbReference>
<dbReference type="InterPro" id="IPR016035">
    <property type="entry name" value="Acyl_Trfase/lysoPLipase"/>
</dbReference>
<feature type="region of interest" description="N-terminal hotdog fold" evidence="4">
    <location>
        <begin position="947"/>
        <end position="1069"/>
    </location>
</feature>
<dbReference type="Proteomes" id="UP001163203">
    <property type="component" value="Chromosome"/>
</dbReference>
<dbReference type="CDD" id="cd00833">
    <property type="entry name" value="PKS"/>
    <property type="match status" value="1"/>
</dbReference>
<dbReference type="PROSITE" id="PS00012">
    <property type="entry name" value="PHOSPHOPANTETHEINE"/>
    <property type="match status" value="1"/>
</dbReference>
<dbReference type="Gene3D" id="3.30.70.250">
    <property type="entry name" value="Malonyl-CoA ACP transacylase, ACP-binding"/>
    <property type="match status" value="1"/>
</dbReference>
<dbReference type="Gene3D" id="1.10.1200.10">
    <property type="entry name" value="ACP-like"/>
    <property type="match status" value="3"/>
</dbReference>
<dbReference type="InterPro" id="IPR049552">
    <property type="entry name" value="PKS_DH_N"/>
</dbReference>
<dbReference type="Gene3D" id="3.40.47.10">
    <property type="match status" value="1"/>
</dbReference>
<dbReference type="InterPro" id="IPR014043">
    <property type="entry name" value="Acyl_transferase_dom"/>
</dbReference>
<dbReference type="InterPro" id="IPR016039">
    <property type="entry name" value="Thiolase-like"/>
</dbReference>
<evidence type="ECO:0000313" key="8">
    <source>
        <dbReference type="EMBL" id="WAL67074.1"/>
    </source>
</evidence>
<dbReference type="PANTHER" id="PTHR43775">
    <property type="entry name" value="FATTY ACID SYNTHASE"/>
    <property type="match status" value="1"/>
</dbReference>
<name>A0ABY7B6M1_9PSEU</name>
<dbReference type="Pfam" id="PF16197">
    <property type="entry name" value="KAsynt_C_assoc"/>
    <property type="match status" value="1"/>
</dbReference>
<keyword evidence="1" id="KW-0596">Phosphopantetheine</keyword>
<evidence type="ECO:0000313" key="9">
    <source>
        <dbReference type="Proteomes" id="UP001163203"/>
    </source>
</evidence>
<evidence type="ECO:0000259" key="6">
    <source>
        <dbReference type="PROSITE" id="PS52004"/>
    </source>
</evidence>
<dbReference type="CDD" id="cd08955">
    <property type="entry name" value="KR_2_FAS_SDR_x"/>
    <property type="match status" value="1"/>
</dbReference>
<dbReference type="PROSITE" id="PS00606">
    <property type="entry name" value="KS3_1"/>
    <property type="match status" value="1"/>
</dbReference>
<dbReference type="SMART" id="SM00825">
    <property type="entry name" value="PKS_KS"/>
    <property type="match status" value="1"/>
</dbReference>
<dbReference type="InterPro" id="IPR014031">
    <property type="entry name" value="Ketoacyl_synth_C"/>
</dbReference>
<dbReference type="SMART" id="SM00827">
    <property type="entry name" value="PKS_AT"/>
    <property type="match status" value="1"/>
</dbReference>
<dbReference type="SUPFAM" id="SSF53901">
    <property type="entry name" value="Thiolase-like"/>
    <property type="match status" value="1"/>
</dbReference>
<dbReference type="InterPro" id="IPR009081">
    <property type="entry name" value="PP-bd_ACP"/>
</dbReference>
<dbReference type="InterPro" id="IPR036736">
    <property type="entry name" value="ACP-like_sf"/>
</dbReference>
<dbReference type="Pfam" id="PF00550">
    <property type="entry name" value="PP-binding"/>
    <property type="match status" value="3"/>
</dbReference>
<evidence type="ECO:0000256" key="3">
    <source>
        <dbReference type="ARBA" id="ARBA00022679"/>
    </source>
</evidence>
<dbReference type="PROSITE" id="PS50075">
    <property type="entry name" value="CARRIER"/>
    <property type="match status" value="3"/>
</dbReference>
<evidence type="ECO:0000259" key="5">
    <source>
        <dbReference type="PROSITE" id="PS50075"/>
    </source>
</evidence>
<feature type="domain" description="Carrier" evidence="5">
    <location>
        <begin position="1775"/>
        <end position="1849"/>
    </location>
</feature>
<dbReference type="EMBL" id="CP113836">
    <property type="protein sequence ID" value="WAL67074.1"/>
    <property type="molecule type" value="Genomic_DNA"/>
</dbReference>
<dbReference type="InterPro" id="IPR050091">
    <property type="entry name" value="PKS_NRPS_Biosynth_Enz"/>
</dbReference>
<dbReference type="InterPro" id="IPR049900">
    <property type="entry name" value="PKS_mFAS_DH"/>
</dbReference>
<dbReference type="SUPFAM" id="SSF53474">
    <property type="entry name" value="alpha/beta-Hydrolases"/>
    <property type="match status" value="1"/>
</dbReference>
<dbReference type="SUPFAM" id="SSF52151">
    <property type="entry name" value="FabD/lysophospholipase-like"/>
    <property type="match status" value="1"/>
</dbReference>
<dbReference type="Gene3D" id="3.40.50.720">
    <property type="entry name" value="NAD(P)-binding Rossmann-like Domain"/>
    <property type="match status" value="1"/>
</dbReference>
<dbReference type="InterPro" id="IPR032821">
    <property type="entry name" value="PKS_assoc"/>
</dbReference>
<keyword evidence="2" id="KW-0597">Phosphoprotein</keyword>
<accession>A0ABY7B6M1</accession>
<evidence type="ECO:0000259" key="7">
    <source>
        <dbReference type="PROSITE" id="PS52019"/>
    </source>
</evidence>
<gene>
    <name evidence="8" type="ORF">ORV05_04610</name>
</gene>
<dbReference type="RefSeq" id="WP_268757198.1">
    <property type="nucleotide sequence ID" value="NZ_CP113836.1"/>
</dbReference>
<dbReference type="InterPro" id="IPR020841">
    <property type="entry name" value="PKS_Beta-ketoAc_synthase_dom"/>
</dbReference>
<sequence>MTSAAELRAWLVEQVARRCYLDEAEIDPGAALDEYGLSSRDAVELAGELEELLGRGLPTTLLWDHPDIDRLTEALLAEAAPEPGTVPAPPESPGDAIAVIGLGCRLPGGVHGPDELWRLLAEGRDAIGEVPQDRWRNYGTVPEKITRRGGFLDDIAGFDAEFFGIAPREAARMDPQQRLVLEVAWEALEHAGIAPSSLRGSPTGVFVGISGTEYGARSLAEVSTVDAWTGTGAALAVAANRLSYVLDLRGPSLAVDTACSSSLTAVHLAVQSLRSEECGLALVGGANLLLGPGITAGFDEMGISSAEGRCKPFSADADGIVRAEGAGVVVLKPLARARADGDRILAVIRGSATNSDGRSNGLTAPNAEAQQALLRTAYRRAGIDPATVDYVEAHGTGTLLGDPIEARALGAVLGRGRTRPLLLGSVKGNLGHLEAAAGIAGLIKTVLALRHGLVPATAHYTEANPHIPFDELKLSVVDSARPWPETGRPAVAGVSGFGFGGTNTHVVLEQAPPPAEPAEEPAIERFLLGAASDERLREAAGLLARWLSRTPGIPLADVARTLARRLDGRRRAAVVARTRDELLEGLAALEPAAGPPPGKGPVFVFSGHGAQWAGMGRRLLAEEPVFAAAVDRLDPLLAAETGRSLAEDLRAGAEATTMDRVQPMLFGLQLALAELWAHYGVRPAAVIGHSVGEVAAAVVAGALTEADGARIVALRSKLLASLAGDGAMALLEADAAEAAELLGGVPDVDVAALSAPRQTVIAGRADAVRRIVSRMDARGRLARLVKLDVAAHSPIVDRVTGTLAEGLAGLVPALPALPFYSTTLDDPRQVTAFDAAYWAANLRRPVRFSAAVAAAADDGHHLFVELSPHPVLRHALTDNLAGRGALVLSSLREDPDETAHFHRQLAALELAGAARPARPGRLADLPGTRWHHTRHWLPATPPATTGHPLLGVHAELPEGGKHLWQADLGAEAQPWLADLRLDGRPVLPISAYLEMALTAARTAFDAPPERIVLDAIVPHRPLVLSEHTTVTTTLTPRAGGGTVEVHGKDEGGAWRRAATVEFSLTEPPATYIFSSTVDEQGTIAVSALHRRFAGFGLVYGPAFTGLRESRTAVRSGRVVATVSLPGAAPGDPRLFLHPSVVESCLQAFAAALPEPEPGRLHLPVRFGTVRGTGRVSGGETVHVSVAEDSRGGWTGELHVVDATGKVLLEISEVSLREATRAEIAAPLTERLLEAVWHPAPLDSPRSAGGTGGDVVVLSEQPSPLATALRARQAGFGAGFDSRAKAVLVVVPPRGSLADAERAVLAVADATRRLADLARPPRLLLVTTGAFSVEPGEVAEPAFASLRGLVRVLACEHPELRPAITDLDPLWTPEEAAAALAGELAAGGDDEVAWRAGVRYARRLDWLPQAASGTAPVVRPGAAYVLSGGLGGLGRHLAAWLAEQGAGKVVLNGRSAPGPAARDALAALPAGTEVEVVLGDIAEPGVAERLVAAAGPALRGVIHAAAVLDDRTTSRLDAETLHRSWRPKAYGAWRLHEVTRDLDLDWWVGFSSAAALHGSPGQPSYASANAYLDALVATRRAQGLPATSISWGTWAEIGAAADLDIPWLHPIRPDEGTAVLAAVLGRDLPHAGALRLDVPRLVTAFPQLTGLPFFASLLGEFAPRAEEGPEWTGSSGLNGLPPDTARATASAQLRARIASVLGFAPERLDVASPLSALGVDSLLAVRIRNAVQHDFDLSLPVSLLLRGASVLDTEQWLFEQLGIGDRTRPASPALVGPRDAAERLVAGVWREVLGREAGVTQDFYGLGGDREHAERVTALLAERSGRELTISELFEHPTIERMAAHLREEEHGNGPLRVLRGQGSKTPLFFFHPGGGDTTVYTQLTQLLDPAVPVYGFDRLEGVSAVEDRVRRYLPELRAVQPHGPYRLAGWSFGGFLAFETAQQLRRAGEAVEVLAMIDSIIPLPNDTGLSDVELTERRFARFGEFLESSYGRKISLNYEKLARLDDESQVRLLVDTMRAEGLVNSAVSGAILNHQRTSLLDTRSLERYLPRPYDGPVSFFSARDLTPGGLRDHRFDRRDPARGWDAVCRDLDVITVPGHHLSLLDPPNVDEIGRRLNVVLAAARLAAGR</sequence>
<dbReference type="Pfam" id="PF14765">
    <property type="entry name" value="PS-DH"/>
    <property type="match status" value="1"/>
</dbReference>
<dbReference type="Pfam" id="PF02801">
    <property type="entry name" value="Ketoacyl-synt_C"/>
    <property type="match status" value="1"/>
</dbReference>
<dbReference type="Pfam" id="PF00698">
    <property type="entry name" value="Acyl_transf_1"/>
    <property type="match status" value="1"/>
</dbReference>
<dbReference type="Pfam" id="PF08659">
    <property type="entry name" value="KR"/>
    <property type="match status" value="1"/>
</dbReference>
<dbReference type="InterPro" id="IPR036291">
    <property type="entry name" value="NAD(P)-bd_dom_sf"/>
</dbReference>
<dbReference type="InterPro" id="IPR014030">
    <property type="entry name" value="Ketoacyl_synth_N"/>
</dbReference>
<proteinExistence type="predicted"/>
<feature type="domain" description="Carrier" evidence="5">
    <location>
        <begin position="1683"/>
        <end position="1760"/>
    </location>
</feature>
<evidence type="ECO:0000256" key="4">
    <source>
        <dbReference type="PROSITE-ProRule" id="PRU01363"/>
    </source>
</evidence>
<dbReference type="SUPFAM" id="SSF51735">
    <property type="entry name" value="NAD(P)-binding Rossmann-fold domains"/>
    <property type="match status" value="2"/>
</dbReference>
<evidence type="ECO:0000256" key="1">
    <source>
        <dbReference type="ARBA" id="ARBA00022450"/>
    </source>
</evidence>
<dbReference type="PROSITE" id="PS52004">
    <property type="entry name" value="KS3_2"/>
    <property type="match status" value="1"/>
</dbReference>
<dbReference type="InterPro" id="IPR049551">
    <property type="entry name" value="PKS_DH_C"/>
</dbReference>
<evidence type="ECO:0000256" key="2">
    <source>
        <dbReference type="ARBA" id="ARBA00022553"/>
    </source>
</evidence>
<organism evidence="8 9">
    <name type="scientific">Amycolatopsis cynarae</name>
    <dbReference type="NCBI Taxonomy" id="2995223"/>
    <lineage>
        <taxon>Bacteria</taxon>
        <taxon>Bacillati</taxon>
        <taxon>Actinomycetota</taxon>
        <taxon>Actinomycetes</taxon>
        <taxon>Pseudonocardiales</taxon>
        <taxon>Pseudonocardiaceae</taxon>
        <taxon>Amycolatopsis</taxon>
    </lineage>
</organism>
<dbReference type="InterPro" id="IPR013968">
    <property type="entry name" value="PKS_KR"/>
</dbReference>
<dbReference type="Gene3D" id="3.10.129.120">
    <property type="match status" value="1"/>
</dbReference>
<keyword evidence="9" id="KW-1185">Reference proteome</keyword>
<dbReference type="SMART" id="SM00822">
    <property type="entry name" value="PKS_KR"/>
    <property type="match status" value="1"/>
</dbReference>
<feature type="domain" description="PKS/mFAS DH" evidence="7">
    <location>
        <begin position="947"/>
        <end position="1224"/>
    </location>
</feature>
<keyword evidence="3" id="KW-0808">Transferase</keyword>